<dbReference type="PROSITE" id="PS51526">
    <property type="entry name" value="RFX_DBD"/>
    <property type="match status" value="1"/>
</dbReference>
<dbReference type="Pfam" id="PF25340">
    <property type="entry name" value="BCD_RFX"/>
    <property type="match status" value="1"/>
</dbReference>
<keyword evidence="5" id="KW-1185">Reference proteome</keyword>
<evidence type="ECO:0000256" key="2">
    <source>
        <dbReference type="SAM" id="MobiDB-lite"/>
    </source>
</evidence>
<dbReference type="Gene3D" id="1.10.10.10">
    <property type="entry name" value="Winged helix-like DNA-binding domain superfamily/Winged helix DNA-binding domain"/>
    <property type="match status" value="1"/>
</dbReference>
<protein>
    <submittedName>
        <fullName evidence="4">RFX DNA-binding domain-containing protein</fullName>
    </submittedName>
</protein>
<gene>
    <name evidence="4" type="ORF">BDA99DRAFT_525222</name>
</gene>
<dbReference type="InterPro" id="IPR039779">
    <property type="entry name" value="RFX-like"/>
</dbReference>
<sequence length="514" mass="59108">MPPAQQRSVSGEHETAIQWLKDNYQECSAIPIDNSNIMGVPRASIYERYQQQYSRQRTAVQLPVNSATFGKLVRSVFPNIRTRRLGNRGQSKYYYCGIIEVNPSPLPVAATSEGEAPIFDRDEMMNIDTDNEQQNIGLSAQQPQQQPQQSSVQDSIEDTLPPFTISPMSFLHDNISTDIIAIYHRHCKQLLHLINTNQNVREAIITFYDTLPRDMLELIQSDADMIETLCNWDCIFYDVIISYYYPTIDAEVDMSIIPLRLSEWSSTLKEVVPIALKQGFPQEFIDNKLAVAKIFSSKLERIMHLNFLAQVSNQVLREHSNSMLDLWRRIDHQKISDRTEWIAGNKGLDIAVLVTSLFERPTLDENSDTSHPQQSIIRYWIDTMDSMMNNHLSNGQSYNHIKKLAVIWSAYTSIARREMELQNKSQSNSVIIDYFERLWVFTNDYIHYLTEQEIAKRNAEMLLICDRYDEYSSQQPTPLPPYSVDSGPSPDYMSTTTATPQTMSSFLGENHPSS</sequence>
<proteinExistence type="predicted"/>
<dbReference type="PANTHER" id="PTHR12619:SF5">
    <property type="entry name" value="TRANSCRIPTION FACTOR RFX4"/>
    <property type="match status" value="1"/>
</dbReference>
<dbReference type="AlphaFoldDB" id="A0AAD5JPV1"/>
<feature type="compositionally biased region" description="Polar residues" evidence="2">
    <location>
        <begin position="492"/>
        <end position="514"/>
    </location>
</feature>
<dbReference type="GO" id="GO:0000978">
    <property type="term" value="F:RNA polymerase II cis-regulatory region sequence-specific DNA binding"/>
    <property type="evidence" value="ECO:0007669"/>
    <property type="project" value="TreeGrafter"/>
</dbReference>
<dbReference type="EMBL" id="JAIXMP010000039">
    <property type="protein sequence ID" value="KAI9248260.1"/>
    <property type="molecule type" value="Genomic_DNA"/>
</dbReference>
<keyword evidence="1 4" id="KW-0238">DNA-binding</keyword>
<feature type="domain" description="RFX-type winged-helix" evidence="3">
    <location>
        <begin position="16"/>
        <end position="102"/>
    </location>
</feature>
<feature type="region of interest" description="Disordered" evidence="2">
    <location>
        <begin position="473"/>
        <end position="514"/>
    </location>
</feature>
<evidence type="ECO:0000313" key="4">
    <source>
        <dbReference type="EMBL" id="KAI9248260.1"/>
    </source>
</evidence>
<dbReference type="GO" id="GO:0000981">
    <property type="term" value="F:DNA-binding transcription factor activity, RNA polymerase II-specific"/>
    <property type="evidence" value="ECO:0007669"/>
    <property type="project" value="TreeGrafter"/>
</dbReference>
<dbReference type="InterPro" id="IPR057321">
    <property type="entry name" value="RFX1-4/6/8-like_BCD"/>
</dbReference>
<name>A0AAD5JPV1_9FUNG</name>
<dbReference type="Pfam" id="PF02257">
    <property type="entry name" value="RFX_DNA_binding"/>
    <property type="match status" value="1"/>
</dbReference>
<comment type="caution">
    <text evidence="4">The sequence shown here is derived from an EMBL/GenBank/DDBJ whole genome shotgun (WGS) entry which is preliminary data.</text>
</comment>
<dbReference type="Proteomes" id="UP001209540">
    <property type="component" value="Unassembled WGS sequence"/>
</dbReference>
<organism evidence="4 5">
    <name type="scientific">Phascolomyces articulosus</name>
    <dbReference type="NCBI Taxonomy" id="60185"/>
    <lineage>
        <taxon>Eukaryota</taxon>
        <taxon>Fungi</taxon>
        <taxon>Fungi incertae sedis</taxon>
        <taxon>Mucoromycota</taxon>
        <taxon>Mucoromycotina</taxon>
        <taxon>Mucoromycetes</taxon>
        <taxon>Mucorales</taxon>
        <taxon>Lichtheimiaceae</taxon>
        <taxon>Phascolomyces</taxon>
    </lineage>
</organism>
<reference evidence="4" key="1">
    <citation type="journal article" date="2022" name="IScience">
        <title>Evolution of zygomycete secretomes and the origins of terrestrial fungal ecologies.</title>
        <authorList>
            <person name="Chang Y."/>
            <person name="Wang Y."/>
            <person name="Mondo S."/>
            <person name="Ahrendt S."/>
            <person name="Andreopoulos W."/>
            <person name="Barry K."/>
            <person name="Beard J."/>
            <person name="Benny G.L."/>
            <person name="Blankenship S."/>
            <person name="Bonito G."/>
            <person name="Cuomo C."/>
            <person name="Desiro A."/>
            <person name="Gervers K.A."/>
            <person name="Hundley H."/>
            <person name="Kuo A."/>
            <person name="LaButti K."/>
            <person name="Lang B.F."/>
            <person name="Lipzen A."/>
            <person name="O'Donnell K."/>
            <person name="Pangilinan J."/>
            <person name="Reynolds N."/>
            <person name="Sandor L."/>
            <person name="Smith M.E."/>
            <person name="Tsang A."/>
            <person name="Grigoriev I.V."/>
            <person name="Stajich J.E."/>
            <person name="Spatafora J.W."/>
        </authorList>
    </citation>
    <scope>NUCLEOTIDE SEQUENCE</scope>
    <source>
        <strain evidence="4">RSA 2281</strain>
    </source>
</reference>
<accession>A0AAD5JPV1</accession>
<evidence type="ECO:0000256" key="1">
    <source>
        <dbReference type="ARBA" id="ARBA00023125"/>
    </source>
</evidence>
<dbReference type="InterPro" id="IPR036388">
    <property type="entry name" value="WH-like_DNA-bd_sf"/>
</dbReference>
<dbReference type="InterPro" id="IPR003150">
    <property type="entry name" value="DNA-bd_RFX"/>
</dbReference>
<evidence type="ECO:0000259" key="3">
    <source>
        <dbReference type="PROSITE" id="PS51526"/>
    </source>
</evidence>
<reference evidence="4" key="2">
    <citation type="submission" date="2023-02" db="EMBL/GenBank/DDBJ databases">
        <authorList>
            <consortium name="DOE Joint Genome Institute"/>
            <person name="Mondo S.J."/>
            <person name="Chang Y."/>
            <person name="Wang Y."/>
            <person name="Ahrendt S."/>
            <person name="Andreopoulos W."/>
            <person name="Barry K."/>
            <person name="Beard J."/>
            <person name="Benny G.L."/>
            <person name="Blankenship S."/>
            <person name="Bonito G."/>
            <person name="Cuomo C."/>
            <person name="Desiro A."/>
            <person name="Gervers K.A."/>
            <person name="Hundley H."/>
            <person name="Kuo A."/>
            <person name="LaButti K."/>
            <person name="Lang B.F."/>
            <person name="Lipzen A."/>
            <person name="O'Donnell K."/>
            <person name="Pangilinan J."/>
            <person name="Reynolds N."/>
            <person name="Sandor L."/>
            <person name="Smith M.W."/>
            <person name="Tsang A."/>
            <person name="Grigoriev I.V."/>
            <person name="Stajich J.E."/>
            <person name="Spatafora J.W."/>
        </authorList>
    </citation>
    <scope>NUCLEOTIDE SEQUENCE</scope>
    <source>
        <strain evidence="4">RSA 2281</strain>
    </source>
</reference>
<evidence type="ECO:0000313" key="5">
    <source>
        <dbReference type="Proteomes" id="UP001209540"/>
    </source>
</evidence>
<dbReference type="SUPFAM" id="SSF46785">
    <property type="entry name" value="Winged helix' DNA-binding domain"/>
    <property type="match status" value="1"/>
</dbReference>
<dbReference type="InterPro" id="IPR036390">
    <property type="entry name" value="WH_DNA-bd_sf"/>
</dbReference>
<dbReference type="PANTHER" id="PTHR12619">
    <property type="entry name" value="RFX TRANSCRIPTION FACTOR FAMILY"/>
    <property type="match status" value="1"/>
</dbReference>